<feature type="chain" id="PRO_5003468733" description="AA9 family lytic polysaccharide monooxygenase" evidence="16">
    <location>
        <begin position="20"/>
        <end position="289"/>
    </location>
</feature>
<keyword evidence="10 15" id="KW-1015">Disulfide bond</keyword>
<evidence type="ECO:0000256" key="2">
    <source>
        <dbReference type="ARBA" id="ARBA00004613"/>
    </source>
</evidence>
<evidence type="ECO:0000256" key="13">
    <source>
        <dbReference type="ARBA" id="ARBA00044502"/>
    </source>
</evidence>
<feature type="domain" description="Auxiliary Activity family 9 catalytic" evidence="17">
    <location>
        <begin position="20"/>
        <end position="170"/>
    </location>
</feature>
<dbReference type="eggNOG" id="ENOG502QRTW">
    <property type="taxonomic scope" value="Eukaryota"/>
</dbReference>
<reference evidence="18 19" key="1">
    <citation type="journal article" date="2011" name="PLoS Pathog.">
        <title>Endophytic Life Strategies Decoded by Genome and Transcriptome Analyses of the Mutualistic Root Symbiont Piriformospora indica.</title>
        <authorList>
            <person name="Zuccaro A."/>
            <person name="Lahrmann U."/>
            <person name="Guldener U."/>
            <person name="Langen G."/>
            <person name="Pfiffi S."/>
            <person name="Biedenkopf D."/>
            <person name="Wong P."/>
            <person name="Samans B."/>
            <person name="Grimm C."/>
            <person name="Basiewicz M."/>
            <person name="Murat C."/>
            <person name="Martin F."/>
            <person name="Kogel K.H."/>
        </authorList>
    </citation>
    <scope>NUCLEOTIDE SEQUENCE [LARGE SCALE GENOMIC DNA]</scope>
    <source>
        <strain evidence="18 19">DSM 11827</strain>
    </source>
</reference>
<comment type="cofactor">
    <cofactor evidence="1">
        <name>Cu(2+)</name>
        <dbReference type="ChEBI" id="CHEBI:29036"/>
    </cofactor>
</comment>
<comment type="caution">
    <text evidence="18">The sequence shown here is derived from an EMBL/GenBank/DDBJ whole genome shotgun (WGS) entry which is preliminary data.</text>
</comment>
<evidence type="ECO:0000256" key="8">
    <source>
        <dbReference type="ARBA" id="ARBA00023008"/>
    </source>
</evidence>
<keyword evidence="5 16" id="KW-0732">Signal</keyword>
<feature type="signal peptide" evidence="16">
    <location>
        <begin position="1"/>
        <end position="19"/>
    </location>
</feature>
<name>G4TGI5_SERID</name>
<evidence type="ECO:0000256" key="5">
    <source>
        <dbReference type="ARBA" id="ARBA00022729"/>
    </source>
</evidence>
<dbReference type="InterPro" id="IPR049892">
    <property type="entry name" value="AA9"/>
</dbReference>
<dbReference type="OrthoDB" id="3238762at2759"/>
<dbReference type="Pfam" id="PF03443">
    <property type="entry name" value="AA9"/>
    <property type="match status" value="2"/>
</dbReference>
<evidence type="ECO:0000256" key="12">
    <source>
        <dbReference type="ARBA" id="ARBA00023326"/>
    </source>
</evidence>
<dbReference type="EC" id="1.14.99.56" evidence="15"/>
<evidence type="ECO:0000313" key="18">
    <source>
        <dbReference type="EMBL" id="CCA70418.1"/>
    </source>
</evidence>
<dbReference type="OMA" id="HQQIGDR"/>
<dbReference type="GO" id="GO:0030245">
    <property type="term" value="P:cellulose catabolic process"/>
    <property type="evidence" value="ECO:0007669"/>
    <property type="project" value="UniProtKB-KW"/>
</dbReference>
<dbReference type="GO" id="GO:0046872">
    <property type="term" value="F:metal ion binding"/>
    <property type="evidence" value="ECO:0007669"/>
    <property type="project" value="UniProtKB-KW"/>
</dbReference>
<accession>G4TGI5</accession>
<comment type="domain">
    <text evidence="15">Has a modular structure: an endo-beta-1,4-glucanase catalytic module at the N-terminus, a linker rich in serines and threonines, and a C-terminal carbohydrate-binding module (CBM).</text>
</comment>
<dbReference type="GO" id="GO:0005576">
    <property type="term" value="C:extracellular region"/>
    <property type="evidence" value="ECO:0007669"/>
    <property type="project" value="UniProtKB-SubCell"/>
</dbReference>
<evidence type="ECO:0000256" key="10">
    <source>
        <dbReference type="ARBA" id="ARBA00023157"/>
    </source>
</evidence>
<keyword evidence="6 15" id="KW-0136">Cellulose degradation</keyword>
<comment type="similarity">
    <text evidence="13">Belongs to the polysaccharide monooxygenase AA9 family.</text>
</comment>
<keyword evidence="4" id="KW-0479">Metal-binding</keyword>
<gene>
    <name evidence="18" type="ORF">PIIN_04357</name>
</gene>
<keyword evidence="8" id="KW-0186">Copper</keyword>
<evidence type="ECO:0000259" key="17">
    <source>
        <dbReference type="Pfam" id="PF03443"/>
    </source>
</evidence>
<keyword evidence="9" id="KW-0503">Monooxygenase</keyword>
<organism evidence="18 19">
    <name type="scientific">Serendipita indica (strain DSM 11827)</name>
    <name type="common">Root endophyte fungus</name>
    <name type="synonym">Piriformospora indica</name>
    <dbReference type="NCBI Taxonomy" id="1109443"/>
    <lineage>
        <taxon>Eukaryota</taxon>
        <taxon>Fungi</taxon>
        <taxon>Dikarya</taxon>
        <taxon>Basidiomycota</taxon>
        <taxon>Agaricomycotina</taxon>
        <taxon>Agaricomycetes</taxon>
        <taxon>Sebacinales</taxon>
        <taxon>Serendipitaceae</taxon>
        <taxon>Serendipita</taxon>
    </lineage>
</organism>
<keyword evidence="19" id="KW-1185">Reference proteome</keyword>
<dbReference type="PANTHER" id="PTHR33353:SF9">
    <property type="entry name" value="ENDOGLUCANASE II"/>
    <property type="match status" value="1"/>
</dbReference>
<evidence type="ECO:0000256" key="15">
    <source>
        <dbReference type="RuleBase" id="RU368122"/>
    </source>
</evidence>
<dbReference type="GO" id="GO:0004497">
    <property type="term" value="F:monooxygenase activity"/>
    <property type="evidence" value="ECO:0007669"/>
    <property type="project" value="UniProtKB-KW"/>
</dbReference>
<evidence type="ECO:0000256" key="6">
    <source>
        <dbReference type="ARBA" id="ARBA00023001"/>
    </source>
</evidence>
<feature type="domain" description="Auxiliary Activity family 9 catalytic" evidence="17">
    <location>
        <begin position="184"/>
        <end position="241"/>
    </location>
</feature>
<dbReference type="PANTHER" id="PTHR33353">
    <property type="entry name" value="PUTATIVE (AFU_ORTHOLOGUE AFUA_1G12560)-RELATED"/>
    <property type="match status" value="1"/>
</dbReference>
<dbReference type="EMBL" id="CAFZ01000082">
    <property type="protein sequence ID" value="CCA70418.1"/>
    <property type="molecule type" value="Genomic_DNA"/>
</dbReference>
<evidence type="ECO:0000256" key="11">
    <source>
        <dbReference type="ARBA" id="ARBA00023277"/>
    </source>
</evidence>
<comment type="function">
    <text evidence="15">Lytic polysaccharide monooxygenase (LMPO) that depolymerizes crystalline and amorphous polysaccharides via the oxidation of scissile alpha- or beta-(1-4)-glycosidic bonds, yielding C1 and/or C4 oxidation products. Catalysis by LPMOs requires the reduction of the active-site copper from Cu(II) to Cu(I) by a reducing agent and H(2)O(2) or O(2) as a cosubstrate.</text>
</comment>
<dbReference type="HOGENOM" id="CLU_031730_0_2_1"/>
<dbReference type="AlphaFoldDB" id="G4TGI5"/>
<dbReference type="STRING" id="1109443.G4TGI5"/>
<dbReference type="InParanoid" id="G4TGI5"/>
<keyword evidence="7" id="KW-0560">Oxidoreductase</keyword>
<keyword evidence="3 15" id="KW-0964">Secreted</keyword>
<proteinExistence type="inferred from homology"/>
<dbReference type="Proteomes" id="UP000007148">
    <property type="component" value="Unassembled WGS sequence"/>
</dbReference>
<evidence type="ECO:0000256" key="3">
    <source>
        <dbReference type="ARBA" id="ARBA00022525"/>
    </source>
</evidence>
<evidence type="ECO:0000256" key="4">
    <source>
        <dbReference type="ARBA" id="ARBA00022723"/>
    </source>
</evidence>
<comment type="catalytic activity">
    <reaction evidence="14 15">
        <text>[(1-&gt;4)-beta-D-glucosyl]n+m + reduced acceptor + O2 = 4-dehydro-beta-D-glucosyl-[(1-&gt;4)-beta-D-glucosyl]n-1 + [(1-&gt;4)-beta-D-glucosyl]m + acceptor + H2O.</text>
        <dbReference type="EC" id="1.14.99.56"/>
    </reaction>
</comment>
<evidence type="ECO:0000256" key="14">
    <source>
        <dbReference type="ARBA" id="ARBA00045077"/>
    </source>
</evidence>
<evidence type="ECO:0000313" key="19">
    <source>
        <dbReference type="Proteomes" id="UP000007148"/>
    </source>
</evidence>
<evidence type="ECO:0000256" key="9">
    <source>
        <dbReference type="ARBA" id="ARBA00023033"/>
    </source>
</evidence>
<evidence type="ECO:0000256" key="1">
    <source>
        <dbReference type="ARBA" id="ARBA00001973"/>
    </source>
</evidence>
<dbReference type="CDD" id="cd21175">
    <property type="entry name" value="LPMO_AA9"/>
    <property type="match status" value="1"/>
</dbReference>
<protein>
    <recommendedName>
        <fullName evidence="15">AA9 family lytic polysaccharide monooxygenase</fullName>
        <ecNumber evidence="15">1.14.99.56</ecNumber>
    </recommendedName>
    <alternativeName>
        <fullName evidence="15">Endo-beta-1,4-glucanase</fullName>
    </alternativeName>
    <alternativeName>
        <fullName evidence="15">Glycosyl hydrolase 61 family protein</fullName>
    </alternativeName>
</protein>
<comment type="subcellular location">
    <subcellularLocation>
        <location evidence="2 15">Secreted</location>
    </subcellularLocation>
</comment>
<evidence type="ECO:0000256" key="16">
    <source>
        <dbReference type="SAM" id="SignalP"/>
    </source>
</evidence>
<dbReference type="InterPro" id="IPR005103">
    <property type="entry name" value="AA9_LPMO"/>
</dbReference>
<keyword evidence="11 15" id="KW-0119">Carbohydrate metabolism</keyword>
<dbReference type="Gene3D" id="2.70.50.70">
    <property type="match status" value="1"/>
</dbReference>
<keyword evidence="12 15" id="KW-0624">Polysaccharide degradation</keyword>
<sequence length="289" mass="30221">MKLPLVLLTAAANVAGVVAHATFQQMWVNGVDQGNYCARTPANNNPVSSVTSNDIACNAGASSAAGLCSVNPGDKVTVEMHQQPGQRSCSNESIGGAHYGPVIIYMAKVSDAKSAAGSSAAWFKVAEMGLASSNPIYWAVQVLNDNCGHYTFTVPNISPGQYLLRAEVIGAYLWVWMLPTYLTLALHVANSVGGAQFYMTCYQLNVGGSGTGNPPTVKFPGAYKANDPGIHYTLWLSQTTYQIPGPTPYGTSPATPAKTPYPKTATWNKALQPSTVPSTPASTSIAGGA</sequence>
<evidence type="ECO:0000256" key="7">
    <source>
        <dbReference type="ARBA" id="ARBA00023002"/>
    </source>
</evidence>